<protein>
    <submittedName>
        <fullName evidence="1">Uncharacterized protein</fullName>
    </submittedName>
</protein>
<dbReference type="Proteomes" id="UP000221011">
    <property type="component" value="Chromosome"/>
</dbReference>
<sequence>MRVIPAGRLAVRPAPRRRPRPRLPVVGVAAAFAVLVGAGAATLGTTAVEEERTPVSVQARP</sequence>
<accession>A0A291QN44</accession>
<dbReference type="EMBL" id="CP022685">
    <property type="protein sequence ID" value="ATL32855.1"/>
    <property type="molecule type" value="Genomic_DNA"/>
</dbReference>
<dbReference type="RefSeq" id="WP_159072718.1">
    <property type="nucleotide sequence ID" value="NZ_CP022685.1"/>
</dbReference>
<dbReference type="KEGG" id="sfk:KY5_7837c"/>
<proteinExistence type="predicted"/>
<gene>
    <name evidence="1" type="ORF">KY5_7837c</name>
</gene>
<dbReference type="AlphaFoldDB" id="A0A291QN44"/>
<evidence type="ECO:0000313" key="1">
    <source>
        <dbReference type="EMBL" id="ATL32855.1"/>
    </source>
</evidence>
<evidence type="ECO:0000313" key="2">
    <source>
        <dbReference type="Proteomes" id="UP000221011"/>
    </source>
</evidence>
<reference evidence="1 2" key="1">
    <citation type="submission" date="2017-08" db="EMBL/GenBank/DDBJ databases">
        <title>Complete Genome Sequence of Streptomyces formicae KY5, the formicamycin producer.</title>
        <authorList>
            <person name="Holmes N.A."/>
            <person name="Devine R."/>
            <person name="Qin Z."/>
            <person name="Seipke R.F."/>
            <person name="Wilkinson B."/>
            <person name="Hutchings M.I."/>
        </authorList>
    </citation>
    <scope>NUCLEOTIDE SEQUENCE [LARGE SCALE GENOMIC DNA]</scope>
    <source>
        <strain evidence="1 2">KY5</strain>
    </source>
</reference>
<organism evidence="1 2">
    <name type="scientific">Streptomyces formicae</name>
    <dbReference type="NCBI Taxonomy" id="1616117"/>
    <lineage>
        <taxon>Bacteria</taxon>
        <taxon>Bacillati</taxon>
        <taxon>Actinomycetota</taxon>
        <taxon>Actinomycetes</taxon>
        <taxon>Kitasatosporales</taxon>
        <taxon>Streptomycetaceae</taxon>
        <taxon>Streptomyces</taxon>
    </lineage>
</organism>
<name>A0A291QN44_9ACTN</name>
<keyword evidence="2" id="KW-1185">Reference proteome</keyword>